<keyword evidence="2" id="KW-0227">DNA damage</keyword>
<evidence type="ECO:0000313" key="7">
    <source>
        <dbReference type="Proteomes" id="UP000317650"/>
    </source>
</evidence>
<dbReference type="EMBL" id="PYDT01000010">
    <property type="protein sequence ID" value="THU47116.1"/>
    <property type="molecule type" value="Genomic_DNA"/>
</dbReference>
<reference evidence="6 7" key="1">
    <citation type="journal article" date="2019" name="Nat. Plants">
        <title>Genome sequencing of Musa balbisiana reveals subgenome evolution and function divergence in polyploid bananas.</title>
        <authorList>
            <person name="Yao X."/>
        </authorList>
    </citation>
    <scope>NUCLEOTIDE SEQUENCE [LARGE SCALE GENOMIC DNA]</scope>
    <source>
        <strain evidence="7">cv. DH-PKW</strain>
        <tissue evidence="6">Leaves</tissue>
    </source>
</reference>
<name>A0A4V4H371_MUSBA</name>
<dbReference type="GO" id="GO:0006281">
    <property type="term" value="P:DNA repair"/>
    <property type="evidence" value="ECO:0007669"/>
    <property type="project" value="UniProtKB-KW"/>
</dbReference>
<protein>
    <submittedName>
        <fullName evidence="6">Uncharacterized protein</fullName>
    </submittedName>
</protein>
<organism evidence="6 7">
    <name type="scientific">Musa balbisiana</name>
    <name type="common">Banana</name>
    <dbReference type="NCBI Taxonomy" id="52838"/>
    <lineage>
        <taxon>Eukaryota</taxon>
        <taxon>Viridiplantae</taxon>
        <taxon>Streptophyta</taxon>
        <taxon>Embryophyta</taxon>
        <taxon>Tracheophyta</taxon>
        <taxon>Spermatophyta</taxon>
        <taxon>Magnoliopsida</taxon>
        <taxon>Liliopsida</taxon>
        <taxon>Zingiberales</taxon>
        <taxon>Musaceae</taxon>
        <taxon>Musa</taxon>
    </lineage>
</organism>
<dbReference type="Proteomes" id="UP000317650">
    <property type="component" value="Chromosome 9"/>
</dbReference>
<sequence>MASTEELEERLRDVGERLASPPTDVGELLSLLDETESLLLRVQQSPSQSMLDALHPTMNLMVEKKFLEHPDEDVKVIVASCTSEITRITAPNAPYDDDLMKVWRYGFVQ</sequence>
<comment type="caution">
    <text evidence="6">The sequence shown here is derived from an EMBL/GenBank/DDBJ whole genome shotgun (WGS) entry which is preliminary data.</text>
</comment>
<dbReference type="InterPro" id="IPR039776">
    <property type="entry name" value="Pds5"/>
</dbReference>
<gene>
    <name evidence="6" type="ORF">C4D60_Mb09t12130</name>
</gene>
<accession>A0A4V4H371</accession>
<dbReference type="AlphaFoldDB" id="A0A4V4H371"/>
<dbReference type="STRING" id="52838.A0A4V4H371"/>
<feature type="region of interest" description="Disordered" evidence="5">
    <location>
        <begin position="1"/>
        <end position="21"/>
    </location>
</feature>
<comment type="subcellular location">
    <subcellularLocation>
        <location evidence="1">Nucleus</location>
    </subcellularLocation>
</comment>
<evidence type="ECO:0000256" key="2">
    <source>
        <dbReference type="ARBA" id="ARBA00022763"/>
    </source>
</evidence>
<evidence type="ECO:0000256" key="4">
    <source>
        <dbReference type="ARBA" id="ARBA00023242"/>
    </source>
</evidence>
<evidence type="ECO:0000256" key="1">
    <source>
        <dbReference type="ARBA" id="ARBA00004123"/>
    </source>
</evidence>
<evidence type="ECO:0000256" key="5">
    <source>
        <dbReference type="SAM" id="MobiDB-lite"/>
    </source>
</evidence>
<dbReference type="Pfam" id="PF20168">
    <property type="entry name" value="PDS5"/>
    <property type="match status" value="1"/>
</dbReference>
<dbReference type="GO" id="GO:0007064">
    <property type="term" value="P:mitotic sister chromatid cohesion"/>
    <property type="evidence" value="ECO:0007669"/>
    <property type="project" value="InterPro"/>
</dbReference>
<keyword evidence="4" id="KW-0539">Nucleus</keyword>
<evidence type="ECO:0000313" key="6">
    <source>
        <dbReference type="EMBL" id="THU47116.1"/>
    </source>
</evidence>
<dbReference type="PANTHER" id="PTHR12663">
    <property type="entry name" value="ANDROGEN INDUCED INHIBITOR OF PROLIFERATION AS3 / PDS5-RELATED"/>
    <property type="match status" value="1"/>
</dbReference>
<keyword evidence="7" id="KW-1185">Reference proteome</keyword>
<proteinExistence type="predicted"/>
<keyword evidence="3" id="KW-0234">DNA repair</keyword>
<evidence type="ECO:0000256" key="3">
    <source>
        <dbReference type="ARBA" id="ARBA00023204"/>
    </source>
</evidence>
<dbReference type="PANTHER" id="PTHR12663:SF3">
    <property type="entry name" value="SISTER CHROMATID COHESION PROTEIN PDS5 HOMOLOG C"/>
    <property type="match status" value="1"/>
</dbReference>
<dbReference type="GO" id="GO:0005634">
    <property type="term" value="C:nucleus"/>
    <property type="evidence" value="ECO:0007669"/>
    <property type="project" value="UniProtKB-SubCell"/>
</dbReference>
<dbReference type="GO" id="GO:0000785">
    <property type="term" value="C:chromatin"/>
    <property type="evidence" value="ECO:0007669"/>
    <property type="project" value="TreeGrafter"/>
</dbReference>